<dbReference type="InterPro" id="IPR043926">
    <property type="entry name" value="ABCG_dom"/>
</dbReference>
<dbReference type="PANTHER" id="PTHR48041:SF70">
    <property type="entry name" value="ATP-BINDING CASSETTE SUB-FAMILY G MEMBER 3"/>
    <property type="match status" value="1"/>
</dbReference>
<keyword evidence="11" id="KW-0547">Nucleotide-binding</keyword>
<evidence type="ECO:0000256" key="5">
    <source>
        <dbReference type="ARBA" id="ARBA00022692"/>
    </source>
</evidence>
<dbReference type="EMBL" id="JAATJV010227176">
    <property type="protein sequence ID" value="MBZ3874357.1"/>
    <property type="molecule type" value="Genomic_DNA"/>
</dbReference>
<dbReference type="Pfam" id="PF00651">
    <property type="entry name" value="BTB"/>
    <property type="match status" value="1"/>
</dbReference>
<reference evidence="11" key="1">
    <citation type="submission" date="2020-03" db="EMBL/GenBank/DDBJ databases">
        <title>Studies in the Genomics of Life Span.</title>
        <authorList>
            <person name="Glass D."/>
        </authorList>
    </citation>
    <scope>NUCLEOTIDE SEQUENCE</scope>
    <source>
        <strain evidence="11">SUZIE</strain>
        <tissue evidence="11">Muscle</tissue>
    </source>
</reference>
<dbReference type="Gene3D" id="6.10.250.3030">
    <property type="match status" value="1"/>
</dbReference>
<dbReference type="InterPro" id="IPR056423">
    <property type="entry name" value="BACK_BPM_SPOP"/>
</dbReference>
<dbReference type="PROSITE" id="PS50097">
    <property type="entry name" value="BTB"/>
    <property type="match status" value="1"/>
</dbReference>
<dbReference type="SMART" id="SM00225">
    <property type="entry name" value="BTB"/>
    <property type="match status" value="1"/>
</dbReference>
<feature type="domain" description="ABC transporter" evidence="10">
    <location>
        <begin position="14"/>
        <end position="263"/>
    </location>
</feature>
<evidence type="ECO:0000256" key="3">
    <source>
        <dbReference type="ARBA" id="ARBA00010846"/>
    </source>
</evidence>
<dbReference type="InterPro" id="IPR050352">
    <property type="entry name" value="ABCG_transporters"/>
</dbReference>
<dbReference type="AlphaFoldDB" id="A0AA41MLW6"/>
<organism evidence="11 12">
    <name type="scientific">Sciurus carolinensis</name>
    <name type="common">Eastern gray squirrel</name>
    <dbReference type="NCBI Taxonomy" id="30640"/>
    <lineage>
        <taxon>Eukaryota</taxon>
        <taxon>Metazoa</taxon>
        <taxon>Chordata</taxon>
        <taxon>Craniata</taxon>
        <taxon>Vertebrata</taxon>
        <taxon>Euteleostomi</taxon>
        <taxon>Mammalia</taxon>
        <taxon>Eutheria</taxon>
        <taxon>Euarchontoglires</taxon>
        <taxon>Glires</taxon>
        <taxon>Rodentia</taxon>
        <taxon>Sciuromorpha</taxon>
        <taxon>Sciuridae</taxon>
        <taxon>Sciurinae</taxon>
        <taxon>Sciurini</taxon>
        <taxon>Sciurus</taxon>
    </lineage>
</organism>
<feature type="transmembrane region" description="Helical" evidence="8">
    <location>
        <begin position="448"/>
        <end position="471"/>
    </location>
</feature>
<keyword evidence="6 8" id="KW-1133">Transmembrane helix</keyword>
<dbReference type="SUPFAM" id="SSF54695">
    <property type="entry name" value="POZ domain"/>
    <property type="match status" value="1"/>
</dbReference>
<comment type="similarity">
    <text evidence="2">Belongs to the ABC transporter superfamily. ABCG family. Eye pigment precursor importer (TC 3.A.1.204) subfamily.</text>
</comment>
<dbReference type="Gene3D" id="3.40.50.300">
    <property type="entry name" value="P-loop containing nucleotide triphosphate hydrolases"/>
    <property type="match status" value="2"/>
</dbReference>
<dbReference type="Proteomes" id="UP001166674">
    <property type="component" value="Unassembled WGS sequence"/>
</dbReference>
<dbReference type="GO" id="GO:0031966">
    <property type="term" value="C:mitochondrial membrane"/>
    <property type="evidence" value="ECO:0007669"/>
    <property type="project" value="UniProtKB-SubCell"/>
</dbReference>
<evidence type="ECO:0000259" key="10">
    <source>
        <dbReference type="PROSITE" id="PS50893"/>
    </source>
</evidence>
<dbReference type="Pfam" id="PF01061">
    <property type="entry name" value="ABC2_membrane"/>
    <property type="match status" value="1"/>
</dbReference>
<dbReference type="InterPro" id="IPR011333">
    <property type="entry name" value="SKP1/BTB/POZ_sf"/>
</dbReference>
<dbReference type="SUPFAM" id="SSF52540">
    <property type="entry name" value="P-loop containing nucleoside triphosphate hydrolases"/>
    <property type="match status" value="2"/>
</dbReference>
<keyword evidence="4" id="KW-0813">Transport</keyword>
<feature type="domain" description="BTB" evidence="9">
    <location>
        <begin position="563"/>
        <end position="629"/>
    </location>
</feature>
<dbReference type="Gene3D" id="3.30.710.10">
    <property type="entry name" value="Potassium Channel Kv1.1, Chain A"/>
    <property type="match status" value="1"/>
</dbReference>
<keyword evidence="7 8" id="KW-0472">Membrane</keyword>
<dbReference type="Pfam" id="PF00005">
    <property type="entry name" value="ABC_tran"/>
    <property type="match status" value="1"/>
</dbReference>
<dbReference type="GO" id="GO:0006869">
    <property type="term" value="P:lipid transport"/>
    <property type="evidence" value="ECO:0007669"/>
    <property type="project" value="UniProtKB-KW"/>
</dbReference>
<dbReference type="InterPro" id="IPR013525">
    <property type="entry name" value="ABC2_TM"/>
</dbReference>
<dbReference type="GO" id="GO:0016324">
    <property type="term" value="C:apical plasma membrane"/>
    <property type="evidence" value="ECO:0007669"/>
    <property type="project" value="UniProtKB-SubCell"/>
</dbReference>
<comment type="subcellular location">
    <subcellularLocation>
        <location evidence="1">Membrane</location>
        <topology evidence="1">Multi-pass membrane protein</topology>
    </subcellularLocation>
</comment>
<gene>
    <name evidence="11" type="ORF">SUZIE_127535</name>
</gene>
<dbReference type="GO" id="GO:0005524">
    <property type="term" value="F:ATP binding"/>
    <property type="evidence" value="ECO:0007669"/>
    <property type="project" value="UniProtKB-KW"/>
</dbReference>
<accession>A0AA41MLW6</accession>
<dbReference type="InterPro" id="IPR034089">
    <property type="entry name" value="SPOP_C"/>
</dbReference>
<evidence type="ECO:0000256" key="1">
    <source>
        <dbReference type="ARBA" id="ARBA00004141"/>
    </source>
</evidence>
<dbReference type="PROSITE" id="PS50893">
    <property type="entry name" value="ABC_TRANSPORTER_2"/>
    <property type="match status" value="1"/>
</dbReference>
<dbReference type="InterPro" id="IPR003439">
    <property type="entry name" value="ABC_transporter-like_ATP-bd"/>
</dbReference>
<comment type="caution">
    <text evidence="11">The sequence shown here is derived from an EMBL/GenBank/DDBJ whole genome shotgun (WGS) entry which is preliminary data.</text>
</comment>
<dbReference type="Pfam" id="PF24570">
    <property type="entry name" value="BACK_BPM_SPOP"/>
    <property type="match status" value="1"/>
</dbReference>
<dbReference type="Gene3D" id="6.20.250.50">
    <property type="match status" value="1"/>
</dbReference>
<dbReference type="InterPro" id="IPR027417">
    <property type="entry name" value="P-loop_NTPase"/>
</dbReference>
<protein>
    <submittedName>
        <fullName evidence="11">ATP-binding cassette sub-family G member 2</fullName>
    </submittedName>
</protein>
<dbReference type="GO" id="GO:0032217">
    <property type="term" value="F:riboflavin transmembrane transporter activity"/>
    <property type="evidence" value="ECO:0007669"/>
    <property type="project" value="TreeGrafter"/>
</dbReference>
<evidence type="ECO:0000313" key="12">
    <source>
        <dbReference type="Proteomes" id="UP001166674"/>
    </source>
</evidence>
<dbReference type="Pfam" id="PF19055">
    <property type="entry name" value="ABC2_membrane_7"/>
    <property type="match status" value="1"/>
</dbReference>
<keyword evidence="12" id="KW-1185">Reference proteome</keyword>
<evidence type="ECO:0000259" key="9">
    <source>
        <dbReference type="PROSITE" id="PS50097"/>
    </source>
</evidence>
<dbReference type="FunFam" id="3.30.710.10:FF:000008">
    <property type="entry name" value="Speckle-type POZ protein-like a"/>
    <property type="match status" value="1"/>
</dbReference>
<feature type="transmembrane region" description="Helical" evidence="8">
    <location>
        <begin position="337"/>
        <end position="358"/>
    </location>
</feature>
<sequence>MTNHEKNERINKVIEDLDLSKVADSKVLSRGEKKRTSIAMELITDHPILFLDEPTTGLDLNTANAILLLLKRLLEILAARKDPSGLSGNVCIHEVPEDANHPHSSGYMVHDDVVMDSLTVRENLQFSASLRLPSTMTKEGKNKRIDEVIEELDLVEVADSKVRSKGLRKKTSIGMELILYPSILFLNKPTTGLDWRTAYDVIRLLKRISEQGRTIIFSIHQPRYSIFQLFDSLTILASGELMYHGPARKALEYFKSAGNQTEMPSKIDYSEIKALANNFAKSTFYNDTKSELEERSRDENKRCLERKEIPCASSFSHQFINITRRSFQNFVRKPKDWINKIIATLVMGLILGVTFLLMKNDCYEINNRTLMLFFLMAYQCRSSISAGDLFMFQKKQFLHESFSGYYGVSPYFFGNLLPDLLLNRLLPSFIFIFTIYFIAGTKLVVETFFIMIFTLMMVAFSSISMTLAVAAGHSDINFQRCVMNVYFAFTMIFLGLSILKIMTPNFQWLQYFSIPYYGFTFCEVSVVQDSVNISGQNTMNMVKVPECRLADELGGLWENSRFTDCCLYCCLCVAGQEFQAHKAILAARSPVFSAMFEHEMEESKKNRVEINDVEPEVFKEMMCFIYTGKAPNLDKMTDDLLAAADKYALERLKVMCEDALCSNLSVENAAEILILADLHNADQLKTQAVDFINYHASDVLETSGWKSMVVSHPHLVAEAYRSLASAQCPFLGPPRKRLKQS</sequence>
<dbReference type="GO" id="GO:0008559">
    <property type="term" value="F:ABC-type xenobiotic transporter activity"/>
    <property type="evidence" value="ECO:0007669"/>
    <property type="project" value="UniProtKB-EC"/>
</dbReference>
<name>A0AA41MLW6_SCICA</name>
<feature type="transmembrane region" description="Helical" evidence="8">
    <location>
        <begin position="421"/>
        <end position="439"/>
    </location>
</feature>
<keyword evidence="5 8" id="KW-0812">Transmembrane</keyword>
<dbReference type="CDD" id="cd18279">
    <property type="entry name" value="BTB_POZ_SPOP-like"/>
    <property type="match status" value="1"/>
</dbReference>
<dbReference type="CDD" id="cd18518">
    <property type="entry name" value="BACK_SPOP"/>
    <property type="match status" value="1"/>
</dbReference>
<evidence type="ECO:0000313" key="11">
    <source>
        <dbReference type="EMBL" id="MBZ3874357.1"/>
    </source>
</evidence>
<evidence type="ECO:0000256" key="4">
    <source>
        <dbReference type="ARBA" id="ARBA00022448"/>
    </source>
</evidence>
<evidence type="ECO:0000256" key="8">
    <source>
        <dbReference type="SAM" id="Phobius"/>
    </source>
</evidence>
<dbReference type="GO" id="GO:0016887">
    <property type="term" value="F:ATP hydrolysis activity"/>
    <property type="evidence" value="ECO:0007669"/>
    <property type="project" value="InterPro"/>
</dbReference>
<evidence type="ECO:0000256" key="2">
    <source>
        <dbReference type="ARBA" id="ARBA00005814"/>
    </source>
</evidence>
<proteinExistence type="inferred from homology"/>
<dbReference type="InterPro" id="IPR000210">
    <property type="entry name" value="BTB/POZ_dom"/>
</dbReference>
<dbReference type="PANTHER" id="PTHR48041">
    <property type="entry name" value="ABC TRANSPORTER G FAMILY MEMBER 28"/>
    <property type="match status" value="1"/>
</dbReference>
<dbReference type="GO" id="GO:0015562">
    <property type="term" value="F:efflux transmembrane transporter activity"/>
    <property type="evidence" value="ECO:0007669"/>
    <property type="project" value="TreeGrafter"/>
</dbReference>
<feature type="transmembrane region" description="Helical" evidence="8">
    <location>
        <begin position="483"/>
        <end position="502"/>
    </location>
</feature>
<evidence type="ECO:0000256" key="7">
    <source>
        <dbReference type="ARBA" id="ARBA00023136"/>
    </source>
</evidence>
<comment type="similarity">
    <text evidence="3">Belongs to the Tdpoz family.</text>
</comment>
<evidence type="ECO:0000256" key="6">
    <source>
        <dbReference type="ARBA" id="ARBA00022989"/>
    </source>
</evidence>
<keyword evidence="11" id="KW-0067">ATP-binding</keyword>